<dbReference type="EMBL" id="JACRSR010000003">
    <property type="protein sequence ID" value="MBC8531770.1"/>
    <property type="molecule type" value="Genomic_DNA"/>
</dbReference>
<feature type="transmembrane region" description="Helical" evidence="1">
    <location>
        <begin position="38"/>
        <end position="57"/>
    </location>
</feature>
<reference evidence="2" key="1">
    <citation type="submission" date="2020-08" db="EMBL/GenBank/DDBJ databases">
        <title>Genome public.</title>
        <authorList>
            <person name="Liu C."/>
            <person name="Sun Q."/>
        </authorList>
    </citation>
    <scope>NUCLEOTIDE SEQUENCE</scope>
    <source>
        <strain evidence="2">NSJ-53</strain>
    </source>
</reference>
<evidence type="ECO:0000256" key="1">
    <source>
        <dbReference type="SAM" id="Phobius"/>
    </source>
</evidence>
<accession>A0A926HQI5</accession>
<dbReference type="InterPro" id="IPR010718">
    <property type="entry name" value="DUF1294"/>
</dbReference>
<proteinExistence type="predicted"/>
<keyword evidence="1" id="KW-1133">Transmembrane helix</keyword>
<protein>
    <submittedName>
        <fullName evidence="2">DUF1294 domain-containing protein</fullName>
    </submittedName>
</protein>
<gene>
    <name evidence="2" type="ORF">H8696_07900</name>
</gene>
<feature type="transmembrane region" description="Helical" evidence="1">
    <location>
        <begin position="69"/>
        <end position="89"/>
    </location>
</feature>
<dbReference type="AlphaFoldDB" id="A0A926HQI5"/>
<comment type="caution">
    <text evidence="2">The sequence shown here is derived from an EMBL/GenBank/DDBJ whole genome shotgun (WGS) entry which is preliminary data.</text>
</comment>
<dbReference type="PIRSF" id="PIRSF002599">
    <property type="entry name" value="Cold_shock_A"/>
    <property type="match status" value="1"/>
</dbReference>
<evidence type="ECO:0000313" key="3">
    <source>
        <dbReference type="Proteomes" id="UP000623172"/>
    </source>
</evidence>
<organism evidence="2 3">
    <name type="scientific">Gehongia tenuis</name>
    <dbReference type="NCBI Taxonomy" id="2763655"/>
    <lineage>
        <taxon>Bacteria</taxon>
        <taxon>Bacillati</taxon>
        <taxon>Bacillota</taxon>
        <taxon>Clostridia</taxon>
        <taxon>Christensenellales</taxon>
        <taxon>Christensenellaceae</taxon>
        <taxon>Gehongia</taxon>
    </lineage>
</organism>
<dbReference type="InterPro" id="IPR012156">
    <property type="entry name" value="Cold_shock_CspA"/>
</dbReference>
<keyword evidence="1" id="KW-0812">Transmembrane</keyword>
<keyword evidence="1" id="KW-0472">Membrane</keyword>
<dbReference type="RefSeq" id="WP_249316390.1">
    <property type="nucleotide sequence ID" value="NZ_JACRSR010000003.1"/>
</dbReference>
<name>A0A926HQI5_9FIRM</name>
<dbReference type="GO" id="GO:0003676">
    <property type="term" value="F:nucleic acid binding"/>
    <property type="evidence" value="ECO:0007669"/>
    <property type="project" value="InterPro"/>
</dbReference>
<keyword evidence="3" id="KW-1185">Reference proteome</keyword>
<dbReference type="Pfam" id="PF06961">
    <property type="entry name" value="DUF1294"/>
    <property type="match status" value="1"/>
</dbReference>
<dbReference type="Proteomes" id="UP000623172">
    <property type="component" value="Unassembled WGS sequence"/>
</dbReference>
<sequence>MIYFYGYLALINLTALVLCAKDKYAAIRGRWRVPERTLLLFCAFGGAWGMGLGMILFRHKIRHRKFTVSVPLLCLLWLAATIYLATGVIK</sequence>
<evidence type="ECO:0000313" key="2">
    <source>
        <dbReference type="EMBL" id="MBC8531770.1"/>
    </source>
</evidence>